<dbReference type="Proteomes" id="UP000030693">
    <property type="component" value="Unassembled WGS sequence"/>
</dbReference>
<sequence length="243" mass="26146">MAWEAHVRSLLVAEGPCYVRLPETRSIGEQQRESMLPQTASTLMSDGTALATRQSPCPRAAARGPGSLSTPGDLACGQETAPANQVPDILDSLRRCACQVGMSLALESPPGSRSCTLTEMMAMRSCPHIGRRGVAACLPSPATPPLRWDRRKDHQERGRHSNSIRSPSPPRDKPASWALMHGRPPIQTHTYTHSACSHLVFPTVAWEPCDVRTKAPREQGTSQCLAPDMPRQGGKGATSRGGA</sequence>
<evidence type="ECO:0000313" key="3">
    <source>
        <dbReference type="Proteomes" id="UP000030693"/>
    </source>
</evidence>
<accession>A0A058YZM1</accession>
<name>A0A058YZM1_FONAL</name>
<feature type="compositionally biased region" description="Gly residues" evidence="1">
    <location>
        <begin position="233"/>
        <end position="243"/>
    </location>
</feature>
<evidence type="ECO:0000313" key="2">
    <source>
        <dbReference type="EMBL" id="KCV67321.1"/>
    </source>
</evidence>
<gene>
    <name evidence="2" type="ORF">H696_06254</name>
</gene>
<protein>
    <submittedName>
        <fullName evidence="2">Uncharacterized protein</fullName>
    </submittedName>
</protein>
<proteinExistence type="predicted"/>
<dbReference type="RefSeq" id="XP_009498274.1">
    <property type="nucleotide sequence ID" value="XM_009499999.1"/>
</dbReference>
<dbReference type="GeneID" id="20530979"/>
<feature type="compositionally biased region" description="Basic and acidic residues" evidence="1">
    <location>
        <begin position="147"/>
        <end position="159"/>
    </location>
</feature>
<dbReference type="EMBL" id="KB932238">
    <property type="protein sequence ID" value="KCV67321.1"/>
    <property type="molecule type" value="Genomic_DNA"/>
</dbReference>
<feature type="region of interest" description="Disordered" evidence="1">
    <location>
        <begin position="137"/>
        <end position="181"/>
    </location>
</feature>
<reference evidence="2" key="1">
    <citation type="submission" date="2013-04" db="EMBL/GenBank/DDBJ databases">
        <title>The Genome Sequence of Fonticula alba ATCC 38817.</title>
        <authorList>
            <consortium name="The Broad Institute Genomics Platform"/>
            <person name="Russ C."/>
            <person name="Cuomo C."/>
            <person name="Burger G."/>
            <person name="Gray M.W."/>
            <person name="Holland P.W.H."/>
            <person name="King N."/>
            <person name="Lang F.B.F."/>
            <person name="Roger A.J."/>
            <person name="Ruiz-Trillo I."/>
            <person name="Brown M."/>
            <person name="Walker B."/>
            <person name="Young S."/>
            <person name="Zeng Q."/>
            <person name="Gargeya S."/>
            <person name="Fitzgerald M."/>
            <person name="Haas B."/>
            <person name="Abouelleil A."/>
            <person name="Allen A.W."/>
            <person name="Alvarado L."/>
            <person name="Arachchi H.M."/>
            <person name="Berlin A.M."/>
            <person name="Chapman S.B."/>
            <person name="Gainer-Dewar J."/>
            <person name="Goldberg J."/>
            <person name="Griggs A."/>
            <person name="Gujja S."/>
            <person name="Hansen M."/>
            <person name="Howarth C."/>
            <person name="Imamovic A."/>
            <person name="Ireland A."/>
            <person name="Larimer J."/>
            <person name="McCowan C."/>
            <person name="Murphy C."/>
            <person name="Pearson M."/>
            <person name="Poon T.W."/>
            <person name="Priest M."/>
            <person name="Roberts A."/>
            <person name="Saif S."/>
            <person name="Shea T."/>
            <person name="Sisk P."/>
            <person name="Sykes S."/>
            <person name="Wortman J."/>
            <person name="Nusbaum C."/>
            <person name="Birren B."/>
        </authorList>
    </citation>
    <scope>NUCLEOTIDE SEQUENCE [LARGE SCALE GENOMIC DNA]</scope>
    <source>
        <strain evidence="2">ATCC 38817</strain>
    </source>
</reference>
<feature type="region of interest" description="Disordered" evidence="1">
    <location>
        <begin position="216"/>
        <end position="243"/>
    </location>
</feature>
<organism evidence="2">
    <name type="scientific">Fonticula alba</name>
    <name type="common">Slime mold</name>
    <dbReference type="NCBI Taxonomy" id="691883"/>
    <lineage>
        <taxon>Eukaryota</taxon>
        <taxon>Rotosphaerida</taxon>
        <taxon>Fonticulaceae</taxon>
        <taxon>Fonticula</taxon>
    </lineage>
</organism>
<evidence type="ECO:0000256" key="1">
    <source>
        <dbReference type="SAM" id="MobiDB-lite"/>
    </source>
</evidence>
<keyword evidence="3" id="KW-1185">Reference proteome</keyword>
<dbReference type="AlphaFoldDB" id="A0A058YZM1"/>